<dbReference type="EMBL" id="JARAKH010000002">
    <property type="protein sequence ID" value="KAK8406734.1"/>
    <property type="molecule type" value="Genomic_DNA"/>
</dbReference>
<comment type="similarity">
    <text evidence="1">Belongs to the peptidase C1 family.</text>
</comment>
<evidence type="ECO:0000313" key="6">
    <source>
        <dbReference type="EMBL" id="KAK8406734.1"/>
    </source>
</evidence>
<keyword evidence="7" id="KW-1185">Reference proteome</keyword>
<sequence length="525" mass="59463">MHDTTRSPNSSHHLAPPPPRVARDPEASWCLLACPKWPSTSCPARAGHIRHCVACANHRRPAECLINWRLVPEASLVARCRVYRMAMAGMAVLLLVVVVAEVGADPFILPKKDYCRNRLPSPCCRDGRDDDCTVPISDTVCYCDDFCLEENEDDKENSNHDDCCPDFREVCLGQIPDTYFTGREEGSVCIHNGKVLAAGQHTFNCNECLCEDGQLTCEEDQCLVDEVLIRSVQQNSLRRGWTSTNYSMFWGRKLREGLALRTGTFLPQTMTYNMKPNLLRPDLHRIPMEFDARYKQEWEGLISGVRDQGWCGCSWAFSSLDVAQDREMILSGQSSITLSAQELLSCTFPRVDCKGGYVENAWGFLRKQGVMEETCYPYTSGFCENVPSCSRESNHCKKYKTQPVYRISSKVENIQWEILTEGPVQALMTVHRDLFLYKSGVYNCPQTDAQDITAMHSVRIVGWGVEYSSMYAPVKYWVVANSWGTTWGENGFFRIQRGTNTCGIESFVLAVRGRKDRMVKRSIKS</sequence>
<evidence type="ECO:0000256" key="1">
    <source>
        <dbReference type="ARBA" id="ARBA00008455"/>
    </source>
</evidence>
<dbReference type="InterPro" id="IPR038765">
    <property type="entry name" value="Papain-like_cys_pep_sf"/>
</dbReference>
<keyword evidence="4" id="KW-0812">Transmembrane</keyword>
<gene>
    <name evidence="6" type="ORF">O3P69_007356</name>
</gene>
<dbReference type="GO" id="GO:0008234">
    <property type="term" value="F:cysteine-type peptidase activity"/>
    <property type="evidence" value="ECO:0007669"/>
    <property type="project" value="InterPro"/>
</dbReference>
<evidence type="ECO:0000313" key="7">
    <source>
        <dbReference type="Proteomes" id="UP001487740"/>
    </source>
</evidence>
<dbReference type="InterPro" id="IPR001212">
    <property type="entry name" value="Somatomedin_B_dom"/>
</dbReference>
<dbReference type="SUPFAM" id="SSF54001">
    <property type="entry name" value="Cysteine proteinases"/>
    <property type="match status" value="1"/>
</dbReference>
<dbReference type="Proteomes" id="UP001487740">
    <property type="component" value="Unassembled WGS sequence"/>
</dbReference>
<feature type="transmembrane region" description="Helical" evidence="4">
    <location>
        <begin position="85"/>
        <end position="109"/>
    </location>
</feature>
<accession>A0AAW0V3Y8</accession>
<organism evidence="6 7">
    <name type="scientific">Scylla paramamosain</name>
    <name type="common">Mud crab</name>
    <dbReference type="NCBI Taxonomy" id="85552"/>
    <lineage>
        <taxon>Eukaryota</taxon>
        <taxon>Metazoa</taxon>
        <taxon>Ecdysozoa</taxon>
        <taxon>Arthropoda</taxon>
        <taxon>Crustacea</taxon>
        <taxon>Multicrustacea</taxon>
        <taxon>Malacostraca</taxon>
        <taxon>Eumalacostraca</taxon>
        <taxon>Eucarida</taxon>
        <taxon>Decapoda</taxon>
        <taxon>Pleocyemata</taxon>
        <taxon>Brachyura</taxon>
        <taxon>Eubrachyura</taxon>
        <taxon>Portunoidea</taxon>
        <taxon>Portunidae</taxon>
        <taxon>Portuninae</taxon>
        <taxon>Scylla</taxon>
    </lineage>
</organism>
<dbReference type="InterPro" id="IPR025661">
    <property type="entry name" value="Pept_asp_AS"/>
</dbReference>
<proteinExistence type="inferred from homology"/>
<dbReference type="PROSITE" id="PS50958">
    <property type="entry name" value="SMB_2"/>
    <property type="match status" value="1"/>
</dbReference>
<dbReference type="PANTHER" id="PTHR12411">
    <property type="entry name" value="CYSTEINE PROTEASE FAMILY C1-RELATED"/>
    <property type="match status" value="1"/>
</dbReference>
<dbReference type="InterPro" id="IPR025660">
    <property type="entry name" value="Pept_his_AS"/>
</dbReference>
<feature type="region of interest" description="Disordered" evidence="3">
    <location>
        <begin position="1"/>
        <end position="21"/>
    </location>
</feature>
<dbReference type="PROSITE" id="PS00639">
    <property type="entry name" value="THIOL_PROTEASE_HIS"/>
    <property type="match status" value="1"/>
</dbReference>
<comment type="caution">
    <text evidence="6">The sequence shown here is derived from an EMBL/GenBank/DDBJ whole genome shotgun (WGS) entry which is preliminary data.</text>
</comment>
<dbReference type="Pfam" id="PF00112">
    <property type="entry name" value="Peptidase_C1"/>
    <property type="match status" value="1"/>
</dbReference>
<dbReference type="PRINTS" id="PR00705">
    <property type="entry name" value="PAPAIN"/>
</dbReference>
<keyword evidence="4" id="KW-1133">Transmembrane helix</keyword>
<protein>
    <recommendedName>
        <fullName evidence="5">SMB domain-containing protein</fullName>
    </recommendedName>
</protein>
<name>A0AAW0V3Y8_SCYPA</name>
<dbReference type="SMART" id="SM00645">
    <property type="entry name" value="Pept_C1"/>
    <property type="match status" value="1"/>
</dbReference>
<dbReference type="PROSITE" id="PS00640">
    <property type="entry name" value="THIOL_PROTEASE_ASN"/>
    <property type="match status" value="1"/>
</dbReference>
<feature type="domain" description="SMB" evidence="5">
    <location>
        <begin position="120"/>
        <end position="176"/>
    </location>
</feature>
<evidence type="ECO:0000256" key="4">
    <source>
        <dbReference type="SAM" id="Phobius"/>
    </source>
</evidence>
<dbReference type="Gene3D" id="3.90.70.10">
    <property type="entry name" value="Cysteine proteinases"/>
    <property type="match status" value="1"/>
</dbReference>
<evidence type="ECO:0000259" key="5">
    <source>
        <dbReference type="PROSITE" id="PS50958"/>
    </source>
</evidence>
<dbReference type="InterPro" id="IPR000668">
    <property type="entry name" value="Peptidase_C1A_C"/>
</dbReference>
<feature type="compositionally biased region" description="Polar residues" evidence="3">
    <location>
        <begin position="1"/>
        <end position="12"/>
    </location>
</feature>
<keyword evidence="4" id="KW-0472">Membrane</keyword>
<dbReference type="InterPro" id="IPR013128">
    <property type="entry name" value="Peptidase_C1A"/>
</dbReference>
<evidence type="ECO:0000256" key="3">
    <source>
        <dbReference type="SAM" id="MobiDB-lite"/>
    </source>
</evidence>
<dbReference type="AlphaFoldDB" id="A0AAW0V3Y8"/>
<evidence type="ECO:0000256" key="2">
    <source>
        <dbReference type="ARBA" id="ARBA00023157"/>
    </source>
</evidence>
<keyword evidence="2" id="KW-1015">Disulfide bond</keyword>
<reference evidence="6 7" key="1">
    <citation type="submission" date="2023-03" db="EMBL/GenBank/DDBJ databases">
        <title>High-quality genome of Scylla paramamosain provides insights in environmental adaptation.</title>
        <authorList>
            <person name="Zhang L."/>
        </authorList>
    </citation>
    <scope>NUCLEOTIDE SEQUENCE [LARGE SCALE GENOMIC DNA]</scope>
    <source>
        <strain evidence="6">LZ_2023a</strain>
        <tissue evidence="6">Muscle</tissue>
    </source>
</reference>
<dbReference type="GO" id="GO:0006508">
    <property type="term" value="P:proteolysis"/>
    <property type="evidence" value="ECO:0007669"/>
    <property type="project" value="InterPro"/>
</dbReference>